<keyword evidence="4" id="KW-0812">Transmembrane</keyword>
<dbReference type="Proteomes" id="UP001257914">
    <property type="component" value="Unassembled WGS sequence"/>
</dbReference>
<dbReference type="PANTHER" id="PTHR38104">
    <property type="match status" value="1"/>
</dbReference>
<comment type="caution">
    <text evidence="9">The sequence shown here is derived from an EMBL/GenBank/DDBJ whole genome shotgun (WGS) entry which is preliminary data.</text>
</comment>
<dbReference type="InterPro" id="IPR005572">
    <property type="entry name" value="Anti-sigma_E_RseA_N"/>
</dbReference>
<name>A0ABU3R3B3_9GAMM</name>
<organism evidence="9 10">
    <name type="scientific">Psychrosphaera aquimarina</name>
    <dbReference type="NCBI Taxonomy" id="2044854"/>
    <lineage>
        <taxon>Bacteria</taxon>
        <taxon>Pseudomonadati</taxon>
        <taxon>Pseudomonadota</taxon>
        <taxon>Gammaproteobacteria</taxon>
        <taxon>Alteromonadales</taxon>
        <taxon>Pseudoalteromonadaceae</taxon>
        <taxon>Psychrosphaera</taxon>
    </lineage>
</organism>
<proteinExistence type="inferred from homology"/>
<protein>
    <submittedName>
        <fullName evidence="9">RseA family anti-sigma factor</fullName>
    </submittedName>
</protein>
<keyword evidence="6" id="KW-0472">Membrane</keyword>
<dbReference type="InterPro" id="IPR052383">
    <property type="entry name" value="Anti-sigma-E_RseA-like"/>
</dbReference>
<dbReference type="InterPro" id="IPR036147">
    <property type="entry name" value="Anti-sigma_E_RseA_N_sf"/>
</dbReference>
<evidence type="ECO:0000256" key="3">
    <source>
        <dbReference type="ARBA" id="ARBA00022475"/>
    </source>
</evidence>
<feature type="domain" description="Anti sigma-E protein RseA N-terminal" evidence="7">
    <location>
        <begin position="7"/>
        <end position="81"/>
    </location>
</feature>
<keyword evidence="3" id="KW-1003">Cell membrane</keyword>
<keyword evidence="5" id="KW-1133">Transmembrane helix</keyword>
<dbReference type="CDD" id="cd16328">
    <property type="entry name" value="RseA_N"/>
    <property type="match status" value="1"/>
</dbReference>
<dbReference type="Pfam" id="PF03872">
    <property type="entry name" value="RseA_N"/>
    <property type="match status" value="1"/>
</dbReference>
<evidence type="ECO:0000256" key="6">
    <source>
        <dbReference type="ARBA" id="ARBA00023136"/>
    </source>
</evidence>
<reference evidence="9 10" key="1">
    <citation type="submission" date="2023-10" db="EMBL/GenBank/DDBJ databases">
        <title>Psychrosphaera aquimaarina strain SW33 isolated from seawater.</title>
        <authorList>
            <person name="Bayburt H."/>
            <person name="Kim J.M."/>
            <person name="Choi B.J."/>
            <person name="Jeon C.O."/>
        </authorList>
    </citation>
    <scope>NUCLEOTIDE SEQUENCE [LARGE SCALE GENOMIC DNA]</scope>
    <source>
        <strain evidence="9 10">KCTC 52743</strain>
    </source>
</reference>
<evidence type="ECO:0000259" key="8">
    <source>
        <dbReference type="Pfam" id="PF03873"/>
    </source>
</evidence>
<sequence>MTNKHLESISALLDDEVNQSELDNTLQQTVDTTENVEAFSRYSLIGDVLRNEQLLETNGSFAAGIQAAIANVEQEVVTEDSSVVDISSHVNWRSKVASKLKQFSQSSTGRNSAQFAIAASVALVTIVGVSNIPQKNSQYNAPVAQTTPLVSGVAPVSLASDGVKNRPSANQMTQTRINALIADHQQQLKAVDDKKEAIDTNEDKKVIEP</sequence>
<accession>A0ABU3R3B3</accession>
<evidence type="ECO:0000259" key="7">
    <source>
        <dbReference type="Pfam" id="PF03872"/>
    </source>
</evidence>
<comment type="subcellular location">
    <subcellularLocation>
        <location evidence="1">Cell membrane</location>
        <topology evidence="1">Single-pass membrane protein</topology>
    </subcellularLocation>
</comment>
<gene>
    <name evidence="9" type="ORF">RT723_13080</name>
</gene>
<dbReference type="Gene3D" id="1.10.10.880">
    <property type="entry name" value="Anti sigma-E protein RseA, N-terminal domain"/>
    <property type="match status" value="1"/>
</dbReference>
<dbReference type="RefSeq" id="WP_315947501.1">
    <property type="nucleotide sequence ID" value="NZ_JAWCUA010000010.1"/>
</dbReference>
<dbReference type="SUPFAM" id="SSF89069">
    <property type="entry name" value="N-terminal, cytoplasmic domain of anti-sigmaE factor RseA"/>
    <property type="match status" value="1"/>
</dbReference>
<dbReference type="EMBL" id="JAWCUA010000010">
    <property type="protein sequence ID" value="MDU0113915.1"/>
    <property type="molecule type" value="Genomic_DNA"/>
</dbReference>
<evidence type="ECO:0000256" key="1">
    <source>
        <dbReference type="ARBA" id="ARBA00004162"/>
    </source>
</evidence>
<keyword evidence="10" id="KW-1185">Reference proteome</keyword>
<dbReference type="Pfam" id="PF03873">
    <property type="entry name" value="RseA_C"/>
    <property type="match status" value="1"/>
</dbReference>
<evidence type="ECO:0000256" key="2">
    <source>
        <dbReference type="ARBA" id="ARBA00005837"/>
    </source>
</evidence>
<evidence type="ECO:0000313" key="9">
    <source>
        <dbReference type="EMBL" id="MDU0113915.1"/>
    </source>
</evidence>
<comment type="similarity">
    <text evidence="2">Belongs to the RseA family.</text>
</comment>
<dbReference type="PANTHER" id="PTHR38104:SF1">
    <property type="entry name" value="ANTI-SIGMA-E FACTOR RSEA"/>
    <property type="match status" value="1"/>
</dbReference>
<dbReference type="InterPro" id="IPR005573">
    <property type="entry name" value="Anti-sigma_E_RseA_C"/>
</dbReference>
<feature type="domain" description="Anti sigma-E protein RseA C-terminal" evidence="8">
    <location>
        <begin position="141"/>
        <end position="188"/>
    </location>
</feature>
<evidence type="ECO:0000313" key="10">
    <source>
        <dbReference type="Proteomes" id="UP001257914"/>
    </source>
</evidence>
<evidence type="ECO:0000256" key="5">
    <source>
        <dbReference type="ARBA" id="ARBA00022989"/>
    </source>
</evidence>
<evidence type="ECO:0000256" key="4">
    <source>
        <dbReference type="ARBA" id="ARBA00022692"/>
    </source>
</evidence>